<dbReference type="NCBIfam" id="TIGR00231">
    <property type="entry name" value="small_GTP"/>
    <property type="match status" value="1"/>
</dbReference>
<keyword evidence="5" id="KW-1185">Reference proteome</keyword>
<dbReference type="EMBL" id="CAXLJM020000051">
    <property type="protein sequence ID" value="CAL8116006.1"/>
    <property type="molecule type" value="Genomic_DNA"/>
</dbReference>
<protein>
    <recommendedName>
        <fullName evidence="6">Rab-like protein 2A</fullName>
    </recommendedName>
</protein>
<keyword evidence="2" id="KW-0547">Nucleotide-binding</keyword>
<dbReference type="PROSITE" id="PS51419">
    <property type="entry name" value="RAB"/>
    <property type="match status" value="1"/>
</dbReference>
<dbReference type="SMART" id="SM00173">
    <property type="entry name" value="RAS"/>
    <property type="match status" value="1"/>
</dbReference>
<dbReference type="InterPro" id="IPR027417">
    <property type="entry name" value="P-loop_NTPase"/>
</dbReference>
<dbReference type="PANTHER" id="PTHR47978">
    <property type="match status" value="1"/>
</dbReference>
<feature type="region of interest" description="Disordered" evidence="3">
    <location>
        <begin position="282"/>
        <end position="308"/>
    </location>
</feature>
<evidence type="ECO:0000313" key="5">
    <source>
        <dbReference type="Proteomes" id="UP001642540"/>
    </source>
</evidence>
<comment type="similarity">
    <text evidence="1">Belongs to the small GTPase superfamily. Rab family.</text>
</comment>
<feature type="compositionally biased region" description="Polar residues" evidence="3">
    <location>
        <begin position="51"/>
        <end position="62"/>
    </location>
</feature>
<sequence>MRLGVEESNASTGETEQEGIKGGQHFVKMEGPRQSIQEEIEENPCPETESKNGTGDSTQNYLGENHVEDPTGSSSVPGSASIRGMLNYDVNTSKGELTVKIICLGDSAVGKSKLLERFLINSYKAHQVSTYALTLYRYNTVVDEEAVVVDFWDTAGQERFHSLHPSYYHQAHACIMVFDATRKVTYKNLSRWYDELRQYRPMIPCFCAANKIDANMDITKRQFAFASKNEIPFYFVSASDGTNVVKLFRDAICAAMKYKKKPTDWQDQVLSELEQTVISESKTESKQLIDDTSSDNDKSEGKTTSETK</sequence>
<evidence type="ECO:0000256" key="2">
    <source>
        <dbReference type="ARBA" id="ARBA00022741"/>
    </source>
</evidence>
<dbReference type="Pfam" id="PF00071">
    <property type="entry name" value="Ras"/>
    <property type="match status" value="1"/>
</dbReference>
<proteinExistence type="inferred from homology"/>
<dbReference type="InterPro" id="IPR001806">
    <property type="entry name" value="Small_GTPase"/>
</dbReference>
<gene>
    <name evidence="4" type="ORF">ODALV1_LOCUS17112</name>
</gene>
<dbReference type="PRINTS" id="PR00449">
    <property type="entry name" value="RASTRNSFRMNG"/>
</dbReference>
<name>A0ABP1R4E2_9HEXA</name>
<dbReference type="Proteomes" id="UP001642540">
    <property type="component" value="Unassembled WGS sequence"/>
</dbReference>
<evidence type="ECO:0000256" key="3">
    <source>
        <dbReference type="SAM" id="MobiDB-lite"/>
    </source>
</evidence>
<comment type="caution">
    <text evidence="4">The sequence shown here is derived from an EMBL/GenBank/DDBJ whole genome shotgun (WGS) entry which is preliminary data.</text>
</comment>
<evidence type="ECO:0000256" key="1">
    <source>
        <dbReference type="ARBA" id="ARBA00006270"/>
    </source>
</evidence>
<evidence type="ECO:0000313" key="4">
    <source>
        <dbReference type="EMBL" id="CAL8116006.1"/>
    </source>
</evidence>
<reference evidence="4 5" key="1">
    <citation type="submission" date="2024-08" db="EMBL/GenBank/DDBJ databases">
        <authorList>
            <person name="Cucini C."/>
            <person name="Frati F."/>
        </authorList>
    </citation>
    <scope>NUCLEOTIDE SEQUENCE [LARGE SCALE GENOMIC DNA]</scope>
</reference>
<accession>A0ABP1R4E2</accession>
<dbReference type="InterPro" id="IPR005225">
    <property type="entry name" value="Small_GTP-bd"/>
</dbReference>
<dbReference type="SMART" id="SM00174">
    <property type="entry name" value="RHO"/>
    <property type="match status" value="1"/>
</dbReference>
<dbReference type="SMART" id="SM00175">
    <property type="entry name" value="RAB"/>
    <property type="match status" value="1"/>
</dbReference>
<dbReference type="SUPFAM" id="SSF52540">
    <property type="entry name" value="P-loop containing nucleoside triphosphate hydrolases"/>
    <property type="match status" value="1"/>
</dbReference>
<evidence type="ECO:0008006" key="6">
    <source>
        <dbReference type="Google" id="ProtNLM"/>
    </source>
</evidence>
<dbReference type="Gene3D" id="3.40.50.300">
    <property type="entry name" value="P-loop containing nucleotide triphosphate hydrolases"/>
    <property type="match status" value="1"/>
</dbReference>
<dbReference type="SMART" id="SM00176">
    <property type="entry name" value="RAN"/>
    <property type="match status" value="1"/>
</dbReference>
<organism evidence="4 5">
    <name type="scientific">Orchesella dallaii</name>
    <dbReference type="NCBI Taxonomy" id="48710"/>
    <lineage>
        <taxon>Eukaryota</taxon>
        <taxon>Metazoa</taxon>
        <taxon>Ecdysozoa</taxon>
        <taxon>Arthropoda</taxon>
        <taxon>Hexapoda</taxon>
        <taxon>Collembola</taxon>
        <taxon>Entomobryomorpha</taxon>
        <taxon>Entomobryoidea</taxon>
        <taxon>Orchesellidae</taxon>
        <taxon>Orchesellinae</taxon>
        <taxon>Orchesella</taxon>
    </lineage>
</organism>
<feature type="region of interest" description="Disordered" evidence="3">
    <location>
        <begin position="1"/>
        <end position="78"/>
    </location>
</feature>